<organism evidence="2 3">
    <name type="scientific">Saccharothrix hoggarensis</name>
    <dbReference type="NCBI Taxonomy" id="913853"/>
    <lineage>
        <taxon>Bacteria</taxon>
        <taxon>Bacillati</taxon>
        <taxon>Actinomycetota</taxon>
        <taxon>Actinomycetes</taxon>
        <taxon>Pseudonocardiales</taxon>
        <taxon>Pseudonocardiaceae</taxon>
        <taxon>Saccharothrix</taxon>
    </lineage>
</organism>
<dbReference type="Pfam" id="PF00899">
    <property type="entry name" value="ThiF"/>
    <property type="match status" value="1"/>
</dbReference>
<name>A0ABW3QSV0_9PSEU</name>
<comment type="caution">
    <text evidence="2">The sequence shown here is derived from an EMBL/GenBank/DDBJ whole genome shotgun (WGS) entry which is preliminary data.</text>
</comment>
<dbReference type="InterPro" id="IPR045886">
    <property type="entry name" value="ThiF/MoeB/HesA"/>
</dbReference>
<keyword evidence="3" id="KW-1185">Reference proteome</keyword>
<evidence type="ECO:0000259" key="1">
    <source>
        <dbReference type="Pfam" id="PF00899"/>
    </source>
</evidence>
<dbReference type="PANTHER" id="PTHR43267:SF1">
    <property type="entry name" value="TRNA THREONYLCARBAMOYLADENOSINE DEHYDRATASE"/>
    <property type="match status" value="1"/>
</dbReference>
<dbReference type="InterPro" id="IPR000594">
    <property type="entry name" value="ThiF_NAD_FAD-bd"/>
</dbReference>
<keyword evidence="2" id="KW-0808">Transferase</keyword>
<dbReference type="GO" id="GO:0016779">
    <property type="term" value="F:nucleotidyltransferase activity"/>
    <property type="evidence" value="ECO:0007669"/>
    <property type="project" value="UniProtKB-KW"/>
</dbReference>
<dbReference type="EMBL" id="JBHTLK010000049">
    <property type="protein sequence ID" value="MFD1147883.1"/>
    <property type="molecule type" value="Genomic_DNA"/>
</dbReference>
<accession>A0ABW3QSV0</accession>
<dbReference type="SUPFAM" id="SSF69572">
    <property type="entry name" value="Activating enzymes of the ubiquitin-like proteins"/>
    <property type="match status" value="1"/>
</dbReference>
<dbReference type="Gene3D" id="3.40.50.720">
    <property type="entry name" value="NAD(P)-binding Rossmann-like Domain"/>
    <property type="match status" value="1"/>
</dbReference>
<protein>
    <submittedName>
        <fullName evidence="2">ThiF family adenylyltransferase</fullName>
    </submittedName>
</protein>
<sequence>MSSPFAAAADQWRERLVALGFTDDGDHLCGPVRWHHSTTDQIHIARVVIRHGPTFPFLPPKVILLDAGGPFETTFHANADGSLCLWTDDWAVDQAPWLRPDVLLDRIGGWLCKSAAGWPGDDDCDLERYLEREHIDRRLVLYDVSALIPDRAVRTGPGPNPHTIVITNERRRVGDLDTGRRQRRRDRNLAWVADLGCMTSPLRSWDDVAVALGPRVAEVGRLIAVGAITHILFLYVRGTRQGVLVTRVRKSSNAIRVTACESADSSAATCMLRAGSAAPELLTTRIAIVGCGAIGSFAADTLFRAGARRLTLVDGERLRPGNVVRHLAGNRYVGWPKTEAVRACLVAVDADVTGIHVPRGPLVDLEEAEALVRDHQVVLDATGSGYASSLLATAADSIGRATGHAVVSACVQRDGDVLRVDRMPLRSGEKYLPALPRLDSSIRLQERGCGSTVSPTPPGAVLAAAELAHQVVVDAALLTCALPASMAVVRRPQPEPLYNRMGTVTSDVLRDAAS</sequence>
<dbReference type="PANTHER" id="PTHR43267">
    <property type="entry name" value="TRNA THREONYLCARBAMOYLADENOSINE DEHYDRATASE"/>
    <property type="match status" value="1"/>
</dbReference>
<dbReference type="RefSeq" id="WP_380723345.1">
    <property type="nucleotide sequence ID" value="NZ_JBHTLK010000049.1"/>
</dbReference>
<proteinExistence type="predicted"/>
<evidence type="ECO:0000313" key="2">
    <source>
        <dbReference type="EMBL" id="MFD1147883.1"/>
    </source>
</evidence>
<evidence type="ECO:0000313" key="3">
    <source>
        <dbReference type="Proteomes" id="UP001597168"/>
    </source>
</evidence>
<reference evidence="3" key="1">
    <citation type="journal article" date="2019" name="Int. J. Syst. Evol. Microbiol.">
        <title>The Global Catalogue of Microorganisms (GCM) 10K type strain sequencing project: providing services to taxonomists for standard genome sequencing and annotation.</title>
        <authorList>
            <consortium name="The Broad Institute Genomics Platform"/>
            <consortium name="The Broad Institute Genome Sequencing Center for Infectious Disease"/>
            <person name="Wu L."/>
            <person name="Ma J."/>
        </authorList>
    </citation>
    <scope>NUCLEOTIDE SEQUENCE [LARGE SCALE GENOMIC DNA]</scope>
    <source>
        <strain evidence="3">CCUG 60214</strain>
    </source>
</reference>
<feature type="domain" description="THIF-type NAD/FAD binding fold" evidence="1">
    <location>
        <begin position="280"/>
        <end position="420"/>
    </location>
</feature>
<dbReference type="Proteomes" id="UP001597168">
    <property type="component" value="Unassembled WGS sequence"/>
</dbReference>
<gene>
    <name evidence="2" type="ORF">ACFQ3T_12165</name>
</gene>
<dbReference type="InterPro" id="IPR035985">
    <property type="entry name" value="Ubiquitin-activating_enz"/>
</dbReference>
<keyword evidence="2" id="KW-0548">Nucleotidyltransferase</keyword>